<dbReference type="PANTHER" id="PTHR42847:SF4">
    <property type="entry name" value="ALKANESULFONATE MONOOXYGENASE-RELATED"/>
    <property type="match status" value="1"/>
</dbReference>
<evidence type="ECO:0000313" key="6">
    <source>
        <dbReference type="EMBL" id="MFD1519490.1"/>
    </source>
</evidence>
<dbReference type="Gene3D" id="3.20.20.30">
    <property type="entry name" value="Luciferase-like domain"/>
    <property type="match status" value="1"/>
</dbReference>
<gene>
    <name evidence="6" type="ORF">ACFSJD_18505</name>
</gene>
<accession>A0ABW4EYQ4</accession>
<dbReference type="NCBIfam" id="TIGR03619">
    <property type="entry name" value="F420_Rv2161c"/>
    <property type="match status" value="1"/>
</dbReference>
<reference evidence="7" key="1">
    <citation type="journal article" date="2019" name="Int. J. Syst. Evol. Microbiol.">
        <title>The Global Catalogue of Microorganisms (GCM) 10K type strain sequencing project: providing services to taxonomists for standard genome sequencing and annotation.</title>
        <authorList>
            <consortium name="The Broad Institute Genomics Platform"/>
            <consortium name="The Broad Institute Genome Sequencing Center for Infectious Disease"/>
            <person name="Wu L."/>
            <person name="Ma J."/>
        </authorList>
    </citation>
    <scope>NUCLEOTIDE SEQUENCE [LARGE SCALE GENOMIC DNA]</scope>
    <source>
        <strain evidence="7">CCM 7043</strain>
    </source>
</reference>
<evidence type="ECO:0000313" key="7">
    <source>
        <dbReference type="Proteomes" id="UP001597114"/>
    </source>
</evidence>
<dbReference type="InterPro" id="IPR036661">
    <property type="entry name" value="Luciferase-like_sf"/>
</dbReference>
<name>A0ABW4EYQ4_9PSEU</name>
<evidence type="ECO:0000256" key="1">
    <source>
        <dbReference type="ARBA" id="ARBA00022630"/>
    </source>
</evidence>
<dbReference type="Proteomes" id="UP001597114">
    <property type="component" value="Unassembled WGS sequence"/>
</dbReference>
<proteinExistence type="predicted"/>
<dbReference type="GO" id="GO:0016491">
    <property type="term" value="F:oxidoreductase activity"/>
    <property type="evidence" value="ECO:0007669"/>
    <property type="project" value="UniProtKB-KW"/>
</dbReference>
<keyword evidence="7" id="KW-1185">Reference proteome</keyword>
<dbReference type="EMBL" id="JBHUCO010000018">
    <property type="protein sequence ID" value="MFD1519490.1"/>
    <property type="molecule type" value="Genomic_DNA"/>
</dbReference>
<dbReference type="SUPFAM" id="SSF51679">
    <property type="entry name" value="Bacterial luciferase-like"/>
    <property type="match status" value="1"/>
</dbReference>
<evidence type="ECO:0000256" key="4">
    <source>
        <dbReference type="ARBA" id="ARBA00023033"/>
    </source>
</evidence>
<keyword evidence="1" id="KW-0285">Flavoprotein</keyword>
<evidence type="ECO:0000259" key="5">
    <source>
        <dbReference type="Pfam" id="PF00296"/>
    </source>
</evidence>
<dbReference type="PANTHER" id="PTHR42847">
    <property type="entry name" value="ALKANESULFONATE MONOOXYGENASE"/>
    <property type="match status" value="1"/>
</dbReference>
<dbReference type="InterPro" id="IPR050172">
    <property type="entry name" value="SsuD_RutA_monooxygenase"/>
</dbReference>
<dbReference type="Pfam" id="PF00296">
    <property type="entry name" value="Bac_luciferase"/>
    <property type="match status" value="1"/>
</dbReference>
<dbReference type="InterPro" id="IPR019921">
    <property type="entry name" value="Lucif-like_OxRdtase_Rv2161c"/>
</dbReference>
<evidence type="ECO:0000256" key="2">
    <source>
        <dbReference type="ARBA" id="ARBA00022643"/>
    </source>
</evidence>
<sequence>MKLGLALPQRYGVDLQRDVVKVAKLAEEQGFDSVWVGERPTFAAPGSEGLYGIPGLPWPEAYKGMCEPLTAMAAAAAVTERVRIGSSVLVPALHHPAQLAAALATIDQISGGRVVAGIGSGWAHSDFDAVGVPFADRNRLLDEAFDVFEAVWGADPVEYRGGRITIDGAFVGPKPVSKLPVIASGHGEKALDKVARRADGWTPAAIPVAMTARLWDQIREKATGYGRDVSAMECVIRANVELSDQPIGGERRPMVGSMDQVVEDIVETARLGADELFIDLSQSEPFQGTSWIINTALEIKERVTAARV</sequence>
<organism evidence="6 7">
    <name type="scientific">Pseudonocardia yunnanensis</name>
    <dbReference type="NCBI Taxonomy" id="58107"/>
    <lineage>
        <taxon>Bacteria</taxon>
        <taxon>Bacillati</taxon>
        <taxon>Actinomycetota</taxon>
        <taxon>Actinomycetes</taxon>
        <taxon>Pseudonocardiales</taxon>
        <taxon>Pseudonocardiaceae</taxon>
        <taxon>Pseudonocardia</taxon>
    </lineage>
</organism>
<keyword evidence="2" id="KW-0288">FMN</keyword>
<dbReference type="InterPro" id="IPR011251">
    <property type="entry name" value="Luciferase-like_dom"/>
</dbReference>
<dbReference type="RefSeq" id="WP_344725380.1">
    <property type="nucleotide sequence ID" value="NZ_BAAAUS010000030.1"/>
</dbReference>
<protein>
    <submittedName>
        <fullName evidence="6">TIGR03619 family F420-dependent LLM class oxidoreductase</fullName>
        <ecNumber evidence="6">1.-.-.-</ecNumber>
    </submittedName>
</protein>
<feature type="domain" description="Luciferase-like" evidence="5">
    <location>
        <begin position="17"/>
        <end position="242"/>
    </location>
</feature>
<comment type="caution">
    <text evidence="6">The sequence shown here is derived from an EMBL/GenBank/DDBJ whole genome shotgun (WGS) entry which is preliminary data.</text>
</comment>
<keyword evidence="3 6" id="KW-0560">Oxidoreductase</keyword>
<keyword evidence="4" id="KW-0503">Monooxygenase</keyword>
<evidence type="ECO:0000256" key="3">
    <source>
        <dbReference type="ARBA" id="ARBA00023002"/>
    </source>
</evidence>
<dbReference type="EC" id="1.-.-.-" evidence="6"/>